<dbReference type="PANTHER" id="PTHR33603:SF1">
    <property type="entry name" value="RIBOSOMAL RNA LARGE SUBUNIT METHYLTRANSFERASE H"/>
    <property type="match status" value="1"/>
</dbReference>
<keyword evidence="5" id="KW-0698">rRNA processing</keyword>
<dbReference type="PANTHER" id="PTHR33603">
    <property type="entry name" value="METHYLTRANSFERASE"/>
    <property type="match status" value="1"/>
</dbReference>
<dbReference type="Gene3D" id="3.40.1280.10">
    <property type="match status" value="1"/>
</dbReference>
<dbReference type="AlphaFoldDB" id="A0AAE3IQ14"/>
<keyword evidence="7" id="KW-1185">Reference proteome</keyword>
<sequence>MKILLLSIGKAHEPYIREGVEDFTKRLNKYFPAEWKIIAPVKNAAALSADELKSTEAKSVLSVIQQDDVLVLLDERGKNLSSPELAAYIQHKANASARRLVFLIGGAFGVDQSIFQKADFTWSISRLVFPHMLVRLILSEQLYRACTILKNEKYHHV</sequence>
<proteinExistence type="inferred from homology"/>
<dbReference type="Proteomes" id="UP001209317">
    <property type="component" value="Unassembled WGS sequence"/>
</dbReference>
<keyword evidence="3 5" id="KW-0949">S-adenosyl-L-methionine</keyword>
<evidence type="ECO:0000313" key="7">
    <source>
        <dbReference type="Proteomes" id="UP001209317"/>
    </source>
</evidence>
<dbReference type="InterPro" id="IPR029028">
    <property type="entry name" value="Alpha/beta_knot_MTases"/>
</dbReference>
<dbReference type="Pfam" id="PF02590">
    <property type="entry name" value="SPOUT_MTase"/>
    <property type="match status" value="1"/>
</dbReference>
<feature type="binding site" evidence="5">
    <location>
        <position position="73"/>
    </location>
    <ligand>
        <name>S-adenosyl-L-methionine</name>
        <dbReference type="ChEBI" id="CHEBI:59789"/>
    </ligand>
</feature>
<evidence type="ECO:0000256" key="3">
    <source>
        <dbReference type="ARBA" id="ARBA00022691"/>
    </source>
</evidence>
<dbReference type="EC" id="2.1.1.177" evidence="5"/>
<comment type="subunit">
    <text evidence="5">Homodimer.</text>
</comment>
<gene>
    <name evidence="5" type="primary">rlmH</name>
    <name evidence="6" type="ORF">OD355_04155</name>
</gene>
<feature type="binding site" evidence="5">
    <location>
        <position position="105"/>
    </location>
    <ligand>
        <name>S-adenosyl-L-methionine</name>
        <dbReference type="ChEBI" id="CHEBI:59789"/>
    </ligand>
</feature>
<evidence type="ECO:0000256" key="1">
    <source>
        <dbReference type="ARBA" id="ARBA00022603"/>
    </source>
</evidence>
<comment type="subcellular location">
    <subcellularLocation>
        <location evidence="5">Cytoplasm</location>
    </subcellularLocation>
</comment>
<comment type="catalytic activity">
    <reaction evidence="5">
        <text>pseudouridine(1915) in 23S rRNA + S-adenosyl-L-methionine = N(3)-methylpseudouridine(1915) in 23S rRNA + S-adenosyl-L-homocysteine + H(+)</text>
        <dbReference type="Rhea" id="RHEA:42752"/>
        <dbReference type="Rhea" id="RHEA-COMP:10221"/>
        <dbReference type="Rhea" id="RHEA-COMP:10222"/>
        <dbReference type="ChEBI" id="CHEBI:15378"/>
        <dbReference type="ChEBI" id="CHEBI:57856"/>
        <dbReference type="ChEBI" id="CHEBI:59789"/>
        <dbReference type="ChEBI" id="CHEBI:65314"/>
        <dbReference type="ChEBI" id="CHEBI:74486"/>
        <dbReference type="EC" id="2.1.1.177"/>
    </reaction>
</comment>
<dbReference type="CDD" id="cd18081">
    <property type="entry name" value="RlmH-like"/>
    <property type="match status" value="1"/>
</dbReference>
<dbReference type="EMBL" id="JAOTPL010000004">
    <property type="protein sequence ID" value="MCU7693707.1"/>
    <property type="molecule type" value="Genomic_DNA"/>
</dbReference>
<name>A0AAE3IQ14_9BACT</name>
<comment type="caution">
    <text evidence="6">The sequence shown here is derived from an EMBL/GenBank/DDBJ whole genome shotgun (WGS) entry which is preliminary data.</text>
</comment>
<evidence type="ECO:0000313" key="6">
    <source>
        <dbReference type="EMBL" id="MCU7693707.1"/>
    </source>
</evidence>
<reference evidence="6" key="1">
    <citation type="submission" date="2022-10" db="EMBL/GenBank/DDBJ databases">
        <authorList>
            <person name="Kim H.S."/>
            <person name="Kim J.-S."/>
            <person name="Suh M.K."/>
            <person name="Eom M.K."/>
            <person name="Lee J.-S."/>
        </authorList>
    </citation>
    <scope>NUCLEOTIDE SEQUENCE</scope>
    <source>
        <strain evidence="6">LIP-5</strain>
    </source>
</reference>
<dbReference type="PIRSF" id="PIRSF004505">
    <property type="entry name" value="MT_bac"/>
    <property type="match status" value="1"/>
</dbReference>
<dbReference type="RefSeq" id="WP_263037194.1">
    <property type="nucleotide sequence ID" value="NZ_JAOTPL010000004.1"/>
</dbReference>
<protein>
    <recommendedName>
        <fullName evidence="5">Ribosomal RNA large subunit methyltransferase H</fullName>
        <ecNumber evidence="5">2.1.1.177</ecNumber>
    </recommendedName>
    <alternativeName>
        <fullName evidence="5">23S rRNA (pseudouridine1915-N3)-methyltransferase</fullName>
    </alternativeName>
    <alternativeName>
        <fullName evidence="5">23S rRNA m3Psi1915 methyltransferase</fullName>
    </alternativeName>
    <alternativeName>
        <fullName evidence="5">rRNA (pseudouridine-N3-)-methyltransferase RlmH</fullName>
    </alternativeName>
</protein>
<keyword evidence="1 5" id="KW-0489">Methyltransferase</keyword>
<evidence type="ECO:0000256" key="5">
    <source>
        <dbReference type="HAMAP-Rule" id="MF_00658"/>
    </source>
</evidence>
<organism evidence="6 7">
    <name type="scientific">Haoranjiania flava</name>
    <dbReference type="NCBI Taxonomy" id="1856322"/>
    <lineage>
        <taxon>Bacteria</taxon>
        <taxon>Pseudomonadati</taxon>
        <taxon>Bacteroidota</taxon>
        <taxon>Chitinophagia</taxon>
        <taxon>Chitinophagales</taxon>
        <taxon>Chitinophagaceae</taxon>
        <taxon>Haoranjiania</taxon>
    </lineage>
</organism>
<accession>A0AAE3IQ14</accession>
<dbReference type="SUPFAM" id="SSF75217">
    <property type="entry name" value="alpha/beta knot"/>
    <property type="match status" value="1"/>
</dbReference>
<comment type="similarity">
    <text evidence="4 5">Belongs to the RNA methyltransferase RlmH family.</text>
</comment>
<evidence type="ECO:0000256" key="4">
    <source>
        <dbReference type="ARBA" id="ARBA00038303"/>
    </source>
</evidence>
<dbReference type="InterPro" id="IPR029026">
    <property type="entry name" value="tRNA_m1G_MTases_N"/>
</dbReference>
<dbReference type="GO" id="GO:0070038">
    <property type="term" value="F:rRNA (pseudouridine-N3-)-methyltransferase activity"/>
    <property type="evidence" value="ECO:0007669"/>
    <property type="project" value="UniProtKB-UniRule"/>
</dbReference>
<dbReference type="InterPro" id="IPR003742">
    <property type="entry name" value="RlmH-like"/>
</dbReference>
<keyword evidence="2 5" id="KW-0808">Transferase</keyword>
<dbReference type="HAMAP" id="MF_00658">
    <property type="entry name" value="23SrRNA_methyltr_H"/>
    <property type="match status" value="1"/>
</dbReference>
<evidence type="ECO:0000256" key="2">
    <source>
        <dbReference type="ARBA" id="ARBA00022679"/>
    </source>
</evidence>
<keyword evidence="5" id="KW-0963">Cytoplasm</keyword>
<feature type="binding site" evidence="5">
    <location>
        <begin position="124"/>
        <end position="129"/>
    </location>
    <ligand>
        <name>S-adenosyl-L-methionine</name>
        <dbReference type="ChEBI" id="CHEBI:59789"/>
    </ligand>
</feature>
<dbReference type="GO" id="GO:0005737">
    <property type="term" value="C:cytoplasm"/>
    <property type="evidence" value="ECO:0007669"/>
    <property type="project" value="UniProtKB-SubCell"/>
</dbReference>
<comment type="function">
    <text evidence="5">Specifically methylates the pseudouridine at position 1915 (m3Psi1915) in 23S rRNA.</text>
</comment>